<proteinExistence type="predicted"/>
<dbReference type="Proteomes" id="UP001140234">
    <property type="component" value="Unassembled WGS sequence"/>
</dbReference>
<evidence type="ECO:0000313" key="1">
    <source>
        <dbReference type="EMBL" id="KAJ2775602.1"/>
    </source>
</evidence>
<keyword evidence="2" id="KW-1185">Reference proteome</keyword>
<name>A0ACC1K8X0_9FUNG</name>
<gene>
    <name evidence="1" type="ORF">IWQ57_000325</name>
</gene>
<sequence length="292" mass="30255">MGVHGDSGSSPSLHLADSRSSVFSRLSKGAGVPASDAASAKGDFAADPAGAHATGSSLRTFFNILGGGRIANYHDIGFEAFGKLGYYTISVFNIVNIIGTTGIYVILASNNTAVLLAQVGVHISARILMIACTAVMCVPTLFSKTFADTLLVSLIGTMTSVIVTVVVVVMACMFPIRDGDLHVGNSTVHVGATAHHAVLPGGFSMALSSVTFAYVGSTIVPHLEASMRRPEKFNAVFGSALVVIAAVYMVTAATGYWAYGDRTLSPITQNFPKSKWDTAVGCPTGSRPSAVC</sequence>
<evidence type="ECO:0000313" key="2">
    <source>
        <dbReference type="Proteomes" id="UP001140234"/>
    </source>
</evidence>
<accession>A0ACC1K8X0</accession>
<reference evidence="1" key="1">
    <citation type="submission" date="2022-07" db="EMBL/GenBank/DDBJ databases">
        <title>Phylogenomic reconstructions and comparative analyses of Kickxellomycotina fungi.</title>
        <authorList>
            <person name="Reynolds N.K."/>
            <person name="Stajich J.E."/>
            <person name="Barry K."/>
            <person name="Grigoriev I.V."/>
            <person name="Crous P."/>
            <person name="Smith M.E."/>
        </authorList>
    </citation>
    <scope>NUCLEOTIDE SEQUENCE</scope>
    <source>
        <strain evidence="1">CBS 109366</strain>
    </source>
</reference>
<comment type="caution">
    <text evidence="1">The sequence shown here is derived from an EMBL/GenBank/DDBJ whole genome shotgun (WGS) entry which is preliminary data.</text>
</comment>
<organism evidence="1 2">
    <name type="scientific">Coemansia nantahalensis</name>
    <dbReference type="NCBI Taxonomy" id="2789366"/>
    <lineage>
        <taxon>Eukaryota</taxon>
        <taxon>Fungi</taxon>
        <taxon>Fungi incertae sedis</taxon>
        <taxon>Zoopagomycota</taxon>
        <taxon>Kickxellomycotina</taxon>
        <taxon>Kickxellomycetes</taxon>
        <taxon>Kickxellales</taxon>
        <taxon>Kickxellaceae</taxon>
        <taxon>Coemansia</taxon>
    </lineage>
</organism>
<dbReference type="EMBL" id="JANBUJ010000007">
    <property type="protein sequence ID" value="KAJ2775602.1"/>
    <property type="molecule type" value="Genomic_DNA"/>
</dbReference>
<protein>
    <submittedName>
        <fullName evidence="1">Uncharacterized protein</fullName>
    </submittedName>
</protein>